<dbReference type="SUPFAM" id="SSF52833">
    <property type="entry name" value="Thioredoxin-like"/>
    <property type="match status" value="1"/>
</dbReference>
<dbReference type="PRINTS" id="PR00421">
    <property type="entry name" value="THIOREDOXIN"/>
</dbReference>
<gene>
    <name evidence="6" type="primary">trxA</name>
    <name evidence="6" type="ORF">EF807_02670</name>
</gene>
<keyword evidence="2" id="KW-0249">Electron transport</keyword>
<dbReference type="AlphaFoldDB" id="A0A520KYQ6"/>
<evidence type="ECO:0000256" key="2">
    <source>
        <dbReference type="ARBA" id="ARBA00022982"/>
    </source>
</evidence>
<comment type="caution">
    <text evidence="6">The sequence shown here is derived from an EMBL/GenBank/DDBJ whole genome shotgun (WGS) entry which is preliminary data.</text>
</comment>
<evidence type="ECO:0000259" key="5">
    <source>
        <dbReference type="PROSITE" id="PS51352"/>
    </source>
</evidence>
<dbReference type="NCBIfam" id="TIGR01068">
    <property type="entry name" value="thioredoxin"/>
    <property type="match status" value="1"/>
</dbReference>
<evidence type="ECO:0000313" key="7">
    <source>
        <dbReference type="Proteomes" id="UP000320766"/>
    </source>
</evidence>
<dbReference type="Gene3D" id="3.40.30.10">
    <property type="entry name" value="Glutaredoxin"/>
    <property type="match status" value="1"/>
</dbReference>
<dbReference type="FunFam" id="3.40.30.10:FF:000001">
    <property type="entry name" value="Thioredoxin"/>
    <property type="match status" value="1"/>
</dbReference>
<protein>
    <submittedName>
        <fullName evidence="6">Thioredoxin</fullName>
    </submittedName>
</protein>
<dbReference type="Pfam" id="PF00085">
    <property type="entry name" value="Thioredoxin"/>
    <property type="match status" value="1"/>
</dbReference>
<evidence type="ECO:0000313" key="6">
    <source>
        <dbReference type="EMBL" id="RZN70917.1"/>
    </source>
</evidence>
<dbReference type="InterPro" id="IPR036249">
    <property type="entry name" value="Thioredoxin-like_sf"/>
</dbReference>
<keyword evidence="4" id="KW-0676">Redox-active center</keyword>
<dbReference type="GO" id="GO:0015035">
    <property type="term" value="F:protein-disulfide reductase activity"/>
    <property type="evidence" value="ECO:0007669"/>
    <property type="project" value="InterPro"/>
</dbReference>
<name>A0A520KYQ6_9EURY</name>
<evidence type="ECO:0000256" key="4">
    <source>
        <dbReference type="ARBA" id="ARBA00023284"/>
    </source>
</evidence>
<dbReference type="EMBL" id="RXIL01000048">
    <property type="protein sequence ID" value="RZN70917.1"/>
    <property type="molecule type" value="Genomic_DNA"/>
</dbReference>
<dbReference type="CDD" id="cd02947">
    <property type="entry name" value="TRX_family"/>
    <property type="match status" value="1"/>
</dbReference>
<dbReference type="PROSITE" id="PS51352">
    <property type="entry name" value="THIOREDOXIN_2"/>
    <property type="match status" value="1"/>
</dbReference>
<keyword evidence="3" id="KW-1015">Disulfide bond</keyword>
<proteinExistence type="predicted"/>
<keyword evidence="1" id="KW-0813">Transport</keyword>
<dbReference type="PANTHER" id="PTHR45663:SF11">
    <property type="entry name" value="GEO12009P1"/>
    <property type="match status" value="1"/>
</dbReference>
<dbReference type="InterPro" id="IPR005746">
    <property type="entry name" value="Thioredoxin"/>
</dbReference>
<dbReference type="PANTHER" id="PTHR45663">
    <property type="entry name" value="GEO12009P1"/>
    <property type="match status" value="1"/>
</dbReference>
<dbReference type="PROSITE" id="PS00194">
    <property type="entry name" value="THIOREDOXIN_1"/>
    <property type="match status" value="1"/>
</dbReference>
<dbReference type="GO" id="GO:0005737">
    <property type="term" value="C:cytoplasm"/>
    <property type="evidence" value="ECO:0007669"/>
    <property type="project" value="TreeGrafter"/>
</dbReference>
<evidence type="ECO:0000256" key="3">
    <source>
        <dbReference type="ARBA" id="ARBA00023157"/>
    </source>
</evidence>
<feature type="domain" description="Thioredoxin" evidence="5">
    <location>
        <begin position="1"/>
        <end position="136"/>
    </location>
</feature>
<dbReference type="Proteomes" id="UP000320766">
    <property type="component" value="Unassembled WGS sequence"/>
</dbReference>
<reference evidence="6 7" key="1">
    <citation type="journal article" date="2019" name="Nat. Microbiol.">
        <title>Wide diversity of methane and short-chain alkane metabolisms in uncultured archaea.</title>
        <authorList>
            <person name="Borrel G."/>
            <person name="Adam P.S."/>
            <person name="McKay L.J."/>
            <person name="Chen L.X."/>
            <person name="Sierra-Garcia I.N."/>
            <person name="Sieber C.M."/>
            <person name="Letourneur Q."/>
            <person name="Ghozlane A."/>
            <person name="Andersen G.L."/>
            <person name="Li W.J."/>
            <person name="Hallam S.J."/>
            <person name="Muyzer G."/>
            <person name="de Oliveira V.M."/>
            <person name="Inskeep W.P."/>
            <person name="Banfield J.F."/>
            <person name="Gribaldo S."/>
        </authorList>
    </citation>
    <scope>NUCLEOTIDE SEQUENCE [LARGE SCALE GENOMIC DNA]</scope>
    <source>
        <strain evidence="6">NM1b</strain>
    </source>
</reference>
<dbReference type="InterPro" id="IPR013766">
    <property type="entry name" value="Thioredoxin_domain"/>
</dbReference>
<accession>A0A520KYQ6</accession>
<evidence type="ECO:0000256" key="1">
    <source>
        <dbReference type="ARBA" id="ARBA00022448"/>
    </source>
</evidence>
<sequence>MRTVNIFKRKDSPDGREYKSIADFKEGTYPSEPLLVTDENMDETLGRFPLIVVDCWATWCGPCRMIAPIIEDLAEEKAGEIVFGKLNVDENRSLSMKYGITAIPTLLIFKEGEFVDQIIGAMPKKSLEKKLKGYAG</sequence>
<organism evidence="6 7">
    <name type="scientific">Candidatus Methanolliviera hydrocarbonicum</name>
    <dbReference type="NCBI Taxonomy" id="2491085"/>
    <lineage>
        <taxon>Archaea</taxon>
        <taxon>Methanobacteriati</taxon>
        <taxon>Methanobacteriota</taxon>
        <taxon>Candidatus Methanoliparia</taxon>
        <taxon>Candidatus Methanoliparales</taxon>
        <taxon>Candidatus Methanollivieraceae</taxon>
        <taxon>Candidatus Methanolliviera</taxon>
    </lineage>
</organism>
<dbReference type="InterPro" id="IPR017937">
    <property type="entry name" value="Thioredoxin_CS"/>
</dbReference>